<keyword evidence="3" id="KW-1185">Reference proteome</keyword>
<sequence length="80" mass="8095">MTAAPTARAEAIRARAAQHGIDVRTRTGAAELADRLGVHTATVYRALNGSTAPGPRFAAAYAAAFTGAALVDLYPAEAAA</sequence>
<dbReference type="RefSeq" id="WP_344677268.1">
    <property type="nucleotide sequence ID" value="NZ_BAAAUX010000001.1"/>
</dbReference>
<comment type="caution">
    <text evidence="2">The sequence shown here is derived from an EMBL/GenBank/DDBJ whole genome shotgun (WGS) entry which is preliminary data.</text>
</comment>
<dbReference type="Proteomes" id="UP001500979">
    <property type="component" value="Unassembled WGS sequence"/>
</dbReference>
<organism evidence="2 3">
    <name type="scientific">Saccharopolyspora taberi</name>
    <dbReference type="NCBI Taxonomy" id="60895"/>
    <lineage>
        <taxon>Bacteria</taxon>
        <taxon>Bacillati</taxon>
        <taxon>Actinomycetota</taxon>
        <taxon>Actinomycetes</taxon>
        <taxon>Pseudonocardiales</taxon>
        <taxon>Pseudonocardiaceae</taxon>
        <taxon>Saccharopolyspora</taxon>
    </lineage>
</organism>
<proteinExistence type="predicted"/>
<name>A0ABN3UZV9_9PSEU</name>
<dbReference type="InterPro" id="IPR001387">
    <property type="entry name" value="Cro/C1-type_HTH"/>
</dbReference>
<dbReference type="EMBL" id="BAAAUX010000001">
    <property type="protein sequence ID" value="GAA2773056.1"/>
    <property type="molecule type" value="Genomic_DNA"/>
</dbReference>
<gene>
    <name evidence="2" type="ORF">GCM10010470_00790</name>
</gene>
<evidence type="ECO:0000259" key="1">
    <source>
        <dbReference type="Pfam" id="PF01381"/>
    </source>
</evidence>
<accession>A0ABN3UZV9</accession>
<reference evidence="2 3" key="1">
    <citation type="journal article" date="2019" name="Int. J. Syst. Evol. Microbiol.">
        <title>The Global Catalogue of Microorganisms (GCM) 10K type strain sequencing project: providing services to taxonomists for standard genome sequencing and annotation.</title>
        <authorList>
            <consortium name="The Broad Institute Genomics Platform"/>
            <consortium name="The Broad Institute Genome Sequencing Center for Infectious Disease"/>
            <person name="Wu L."/>
            <person name="Ma J."/>
        </authorList>
    </citation>
    <scope>NUCLEOTIDE SEQUENCE [LARGE SCALE GENOMIC DNA]</scope>
    <source>
        <strain evidence="2 3">JCM 9383</strain>
    </source>
</reference>
<feature type="domain" description="HTH cro/C1-type" evidence="1">
    <location>
        <begin position="30"/>
        <end position="65"/>
    </location>
</feature>
<evidence type="ECO:0000313" key="3">
    <source>
        <dbReference type="Proteomes" id="UP001500979"/>
    </source>
</evidence>
<dbReference type="Pfam" id="PF01381">
    <property type="entry name" value="HTH_3"/>
    <property type="match status" value="1"/>
</dbReference>
<evidence type="ECO:0000313" key="2">
    <source>
        <dbReference type="EMBL" id="GAA2773056.1"/>
    </source>
</evidence>
<protein>
    <recommendedName>
        <fullName evidence="1">HTH cro/C1-type domain-containing protein</fullName>
    </recommendedName>
</protein>